<evidence type="ECO:0000313" key="8">
    <source>
        <dbReference type="Proteomes" id="UP000653305"/>
    </source>
</evidence>
<dbReference type="PANTHER" id="PTHR11088:SF86">
    <property type="entry name" value="ADENYLATE ISOPENTENYLTRANSFERASE 4-RELATED"/>
    <property type="match status" value="1"/>
</dbReference>
<dbReference type="GO" id="GO:0009824">
    <property type="term" value="F:AMP dimethylallyltransferase activity"/>
    <property type="evidence" value="ECO:0007669"/>
    <property type="project" value="TreeGrafter"/>
</dbReference>
<keyword evidence="3" id="KW-0203">Cytokinin biosynthesis</keyword>
<gene>
    <name evidence="7" type="ORF">PHJA_002774400</name>
</gene>
<proteinExistence type="inferred from homology"/>
<keyword evidence="8" id="KW-1185">Reference proteome</keyword>
<dbReference type="Proteomes" id="UP000653305">
    <property type="component" value="Unassembled WGS sequence"/>
</dbReference>
<evidence type="ECO:0000256" key="1">
    <source>
        <dbReference type="ARBA" id="ARBA00005842"/>
    </source>
</evidence>
<reference evidence="7" key="1">
    <citation type="submission" date="2020-07" db="EMBL/GenBank/DDBJ databases">
        <title>Ethylene signaling mediates host invasion by parasitic plants.</title>
        <authorList>
            <person name="Yoshida S."/>
        </authorList>
    </citation>
    <scope>NUCLEOTIDE SEQUENCE</scope>
    <source>
        <strain evidence="7">Okayama</strain>
    </source>
</reference>
<dbReference type="InterPro" id="IPR039657">
    <property type="entry name" value="Dimethylallyltransferase"/>
</dbReference>
<evidence type="ECO:0000256" key="5">
    <source>
        <dbReference type="ARBA" id="ARBA00022840"/>
    </source>
</evidence>
<evidence type="ECO:0000256" key="2">
    <source>
        <dbReference type="ARBA" id="ARBA00022679"/>
    </source>
</evidence>
<keyword evidence="4" id="KW-0547">Nucleotide-binding</keyword>
<evidence type="ECO:0000256" key="3">
    <source>
        <dbReference type="ARBA" id="ARBA00022712"/>
    </source>
</evidence>
<dbReference type="GO" id="GO:0052381">
    <property type="term" value="F:tRNA dimethylallyltransferase activity"/>
    <property type="evidence" value="ECO:0007669"/>
    <property type="project" value="TreeGrafter"/>
</dbReference>
<organism evidence="7 8">
    <name type="scientific">Phtheirospermum japonicum</name>
    <dbReference type="NCBI Taxonomy" id="374723"/>
    <lineage>
        <taxon>Eukaryota</taxon>
        <taxon>Viridiplantae</taxon>
        <taxon>Streptophyta</taxon>
        <taxon>Embryophyta</taxon>
        <taxon>Tracheophyta</taxon>
        <taxon>Spermatophyta</taxon>
        <taxon>Magnoliopsida</taxon>
        <taxon>eudicotyledons</taxon>
        <taxon>Gunneridae</taxon>
        <taxon>Pentapetalae</taxon>
        <taxon>asterids</taxon>
        <taxon>lamiids</taxon>
        <taxon>Lamiales</taxon>
        <taxon>Orobanchaceae</taxon>
        <taxon>Orobanchaceae incertae sedis</taxon>
        <taxon>Phtheirospermum</taxon>
    </lineage>
</organism>
<keyword evidence="2 7" id="KW-0808">Transferase</keyword>
<name>A0A830DE93_9LAMI</name>
<dbReference type="GO" id="GO:0006400">
    <property type="term" value="P:tRNA modification"/>
    <property type="evidence" value="ECO:0007669"/>
    <property type="project" value="TreeGrafter"/>
</dbReference>
<dbReference type="Pfam" id="PF01715">
    <property type="entry name" value="IPPT"/>
    <property type="match status" value="2"/>
</dbReference>
<dbReference type="Gene3D" id="3.40.50.300">
    <property type="entry name" value="P-loop containing nucleotide triphosphate hydrolases"/>
    <property type="match status" value="1"/>
</dbReference>
<dbReference type="GO" id="GO:0005524">
    <property type="term" value="F:ATP binding"/>
    <property type="evidence" value="ECO:0007669"/>
    <property type="project" value="UniProtKB-KW"/>
</dbReference>
<accession>A0A830DE93</accession>
<feature type="region of interest" description="Disordered" evidence="6">
    <location>
        <begin position="1"/>
        <end position="20"/>
    </location>
</feature>
<dbReference type="InterPro" id="IPR027417">
    <property type="entry name" value="P-loop_NTPase"/>
</dbReference>
<dbReference type="PANTHER" id="PTHR11088">
    <property type="entry name" value="TRNA DIMETHYLALLYLTRANSFERASE"/>
    <property type="match status" value="1"/>
</dbReference>
<evidence type="ECO:0000313" key="7">
    <source>
        <dbReference type="EMBL" id="GFQ06304.1"/>
    </source>
</evidence>
<dbReference type="EMBL" id="BMAC01001205">
    <property type="protein sequence ID" value="GFQ06304.1"/>
    <property type="molecule type" value="Genomic_DNA"/>
</dbReference>
<protein>
    <submittedName>
        <fullName evidence="7">Adenylate isopentenyltransferase 1 chloroplastic</fullName>
    </submittedName>
</protein>
<evidence type="ECO:0000256" key="6">
    <source>
        <dbReference type="SAM" id="MobiDB-lite"/>
    </source>
</evidence>
<comment type="similarity">
    <text evidence="1">Belongs to the IPP transferase family.</text>
</comment>
<comment type="caution">
    <text evidence="7">The sequence shown here is derived from an EMBL/GenBank/DDBJ whole genome shotgun (WGS) entry which is preliminary data.</text>
</comment>
<dbReference type="GO" id="GO:0005739">
    <property type="term" value="C:mitochondrion"/>
    <property type="evidence" value="ECO:0007669"/>
    <property type="project" value="TreeGrafter"/>
</dbReference>
<sequence length="173" mass="19708">DITSNKTPPPDRKNIPHHLLGEFHPTESHPEFTAADFRSAASATISQIVSHRKIPFLVGGSNLYVYALLAKKFSHDAAASVFDRSKPEPDPAPFFKEFRYNYCFIWIDVSPPVLNEYLGKRVDEMMDPGMLEETGRVGQVIRQRRAGLGERVQAEQGDRRAGVREVFREVRRR</sequence>
<keyword evidence="5" id="KW-0067">ATP-binding</keyword>
<evidence type="ECO:0000256" key="4">
    <source>
        <dbReference type="ARBA" id="ARBA00022741"/>
    </source>
</evidence>
<feature type="non-terminal residue" evidence="7">
    <location>
        <position position="1"/>
    </location>
</feature>
<dbReference type="AlphaFoldDB" id="A0A830DE93"/>
<feature type="compositionally biased region" description="Basic and acidic residues" evidence="6">
    <location>
        <begin position="9"/>
        <end position="20"/>
    </location>
</feature>
<dbReference type="GO" id="GO:0009691">
    <property type="term" value="P:cytokinin biosynthetic process"/>
    <property type="evidence" value="ECO:0007669"/>
    <property type="project" value="UniProtKB-KW"/>
</dbReference>
<dbReference type="OrthoDB" id="775260at2759"/>